<sequence>MAAERAQSADQTFDAGRFGRWLRMMLVSFYTDEEAAVADALCAESWHQDGIARRSTTMSGGGYTNGSAASRRQYDHPIVILGGGMGGLMTAVDFLRQDRKDFIILERYEAFGGTTWRDVANETTKLQTEKGTYVPEYLDPEVHADEEQKTWPSRDSILDMCVACAEKHGLEDKAKFGTSLEKVEVKGDLLAGGHIELSLTTEDASETLKCSALISCPGVFYNPIDLKWPGREDFGGYITHGSYDGINYDKLKDASVCIVGHGGFTIENVRTCVERKSKKVYVVCRHRHLAGPKMVSWMVSGAAVPIPGPFIVEAFQKMYDLLGVDVWSHPVVNANADRSSAVLTQTTTFGVTDIYFLACYYKVCEVIHGEIDKLSKGKVHLKDGKEIECNVIMKCLGSHGATDFDDIIGFKFYQGWWVNGEALMPVMAPAKGVQAKNFAGFSLAPGYAGQIITNRYFIDHPEKFVGVRDWLPKTTRDDHYECNYIYKGAHVLATMVLLQTQFPDLAAELAEADKLKAYKHMKAHPLDKHLSECLAEWKMYIKMMKDNGQIPADAEEIEYPYNEEMIMEMDGRYKAALTAEWEKMMSKKAKAGCTSYELVHALARAGSASSVKESVGYRRILEFPAWRYRQQAKMKDVTLARPDRQVRQVLERRLVPDCIVDRCAEGTGDKLQTFYRISPVAVAVAAKRFQLLEASLSAKVEEQYICSKCNRLYDTLKAMSASFTCECGQALASTAEESEARRDRLQRFHVQCKDLLQLTQELENLPGPQFEHPPKVKKPRGAAKQAAKAKTAPVAPKNPTSQPEPLGDPPANPPTQDLEAAPQSGTAADASEISKTLEEEVCSVQSKRTRASLEDRLRGAQQSQPEKVEEDAIVFVRGQPLPLSRVLGDDDLQEQMTDQEYQSFYDVDRDLQHRKLRSLLSYR</sequence>
<gene>
    <name evidence="3" type="primary">ATR8</name>
    <name evidence="3" type="ORF">SNAT2548_LOCUS17230</name>
</gene>
<dbReference type="InterPro" id="IPR051209">
    <property type="entry name" value="FAD-bind_Monooxygenase_sf"/>
</dbReference>
<feature type="compositionally biased region" description="Low complexity" evidence="2">
    <location>
        <begin position="782"/>
        <end position="799"/>
    </location>
</feature>
<dbReference type="AlphaFoldDB" id="A0A812PBY6"/>
<evidence type="ECO:0000313" key="3">
    <source>
        <dbReference type="EMBL" id="CAE7329194.1"/>
    </source>
</evidence>
<keyword evidence="4" id="KW-1185">Reference proteome</keyword>
<dbReference type="Gene3D" id="3.50.50.60">
    <property type="entry name" value="FAD/NAD(P)-binding domain"/>
    <property type="match status" value="1"/>
</dbReference>
<reference evidence="3" key="1">
    <citation type="submission" date="2021-02" db="EMBL/GenBank/DDBJ databases">
        <authorList>
            <person name="Dougan E. K."/>
            <person name="Rhodes N."/>
            <person name="Thang M."/>
            <person name="Chan C."/>
        </authorList>
    </citation>
    <scope>NUCLEOTIDE SEQUENCE</scope>
</reference>
<organism evidence="3 4">
    <name type="scientific">Symbiodinium natans</name>
    <dbReference type="NCBI Taxonomy" id="878477"/>
    <lineage>
        <taxon>Eukaryota</taxon>
        <taxon>Sar</taxon>
        <taxon>Alveolata</taxon>
        <taxon>Dinophyceae</taxon>
        <taxon>Suessiales</taxon>
        <taxon>Symbiodiniaceae</taxon>
        <taxon>Symbiodinium</taxon>
    </lineage>
</organism>
<protein>
    <submittedName>
        <fullName evidence="3">ATR8 protein</fullName>
    </submittedName>
</protein>
<dbReference type="SUPFAM" id="SSF51905">
    <property type="entry name" value="FAD/NAD(P)-binding domain"/>
    <property type="match status" value="1"/>
</dbReference>
<dbReference type="EMBL" id="CAJNDS010002104">
    <property type="protein sequence ID" value="CAE7329194.1"/>
    <property type="molecule type" value="Genomic_DNA"/>
</dbReference>
<feature type="region of interest" description="Disordered" evidence="2">
    <location>
        <begin position="765"/>
        <end position="868"/>
    </location>
</feature>
<proteinExistence type="inferred from homology"/>
<comment type="similarity">
    <text evidence="1">Belongs to the FAD-binding monooxygenase family.</text>
</comment>
<evidence type="ECO:0000313" key="4">
    <source>
        <dbReference type="Proteomes" id="UP000604046"/>
    </source>
</evidence>
<dbReference type="PANTHER" id="PTHR42877:SF4">
    <property type="entry name" value="FAD_NAD(P)-BINDING DOMAIN-CONTAINING PROTEIN-RELATED"/>
    <property type="match status" value="1"/>
</dbReference>
<evidence type="ECO:0000256" key="1">
    <source>
        <dbReference type="ARBA" id="ARBA00010139"/>
    </source>
</evidence>
<accession>A0A812PBY6</accession>
<name>A0A812PBY6_9DINO</name>
<dbReference type="PANTHER" id="PTHR42877">
    <property type="entry name" value="L-ORNITHINE N(5)-MONOOXYGENASE-RELATED"/>
    <property type="match status" value="1"/>
</dbReference>
<dbReference type="InterPro" id="IPR036188">
    <property type="entry name" value="FAD/NAD-bd_sf"/>
</dbReference>
<evidence type="ECO:0000256" key="2">
    <source>
        <dbReference type="SAM" id="MobiDB-lite"/>
    </source>
</evidence>
<dbReference type="OrthoDB" id="66881at2759"/>
<dbReference type="Proteomes" id="UP000604046">
    <property type="component" value="Unassembled WGS sequence"/>
</dbReference>
<comment type="caution">
    <text evidence="3">The sequence shown here is derived from an EMBL/GenBank/DDBJ whole genome shotgun (WGS) entry which is preliminary data.</text>
</comment>